<keyword evidence="2" id="KW-1185">Reference proteome</keyword>
<dbReference type="OrthoDB" id="1902038at2759"/>
<feature type="non-terminal residue" evidence="1">
    <location>
        <position position="1"/>
    </location>
</feature>
<gene>
    <name evidence="1" type="ORF">PACLA_8A066315</name>
</gene>
<feature type="non-terminal residue" evidence="1">
    <location>
        <position position="124"/>
    </location>
</feature>
<comment type="caution">
    <text evidence="1">The sequence shown here is derived from an EMBL/GenBank/DDBJ whole genome shotgun (WGS) entry which is preliminary data.</text>
</comment>
<sequence length="124" mass="14803">IDLAWEHNHSTDNLEASNFKYLCTEVIEKITKLYEAGHTPLTARQQYLKDLRVICKNDMEFHVKKADRSTTPRRRDFRYIYEQFEKETFGGKHDGMFHKLVETVEQYKACNPEACKRRLPTFWG</sequence>
<dbReference type="EMBL" id="CACRXK020010988">
    <property type="protein sequence ID" value="CAB4020507.1"/>
    <property type="molecule type" value="Genomic_DNA"/>
</dbReference>
<protein>
    <submittedName>
        <fullName evidence="1">Uncharacterized protein</fullName>
    </submittedName>
</protein>
<dbReference type="PANTHER" id="PTHR35385">
    <property type="entry name" value="PROTEIN B, PUTATIVE-RELATED-RELATED"/>
    <property type="match status" value="1"/>
</dbReference>
<evidence type="ECO:0000313" key="2">
    <source>
        <dbReference type="Proteomes" id="UP001152795"/>
    </source>
</evidence>
<accession>A0A7D9F288</accession>
<reference evidence="1" key="1">
    <citation type="submission" date="2020-04" db="EMBL/GenBank/DDBJ databases">
        <authorList>
            <person name="Alioto T."/>
            <person name="Alioto T."/>
            <person name="Gomez Garrido J."/>
        </authorList>
    </citation>
    <scope>NUCLEOTIDE SEQUENCE</scope>
    <source>
        <strain evidence="1">A484AB</strain>
    </source>
</reference>
<name>A0A7D9F288_PARCT</name>
<dbReference type="PANTHER" id="PTHR35385:SF2">
    <property type="entry name" value="PROTEIN B, PUTATIVE-RELATED"/>
    <property type="match status" value="1"/>
</dbReference>
<dbReference type="AlphaFoldDB" id="A0A7D9F288"/>
<proteinExistence type="predicted"/>
<dbReference type="Proteomes" id="UP001152795">
    <property type="component" value="Unassembled WGS sequence"/>
</dbReference>
<evidence type="ECO:0000313" key="1">
    <source>
        <dbReference type="EMBL" id="CAB4020507.1"/>
    </source>
</evidence>
<organism evidence="1 2">
    <name type="scientific">Paramuricea clavata</name>
    <name type="common">Red gorgonian</name>
    <name type="synonym">Violescent sea-whip</name>
    <dbReference type="NCBI Taxonomy" id="317549"/>
    <lineage>
        <taxon>Eukaryota</taxon>
        <taxon>Metazoa</taxon>
        <taxon>Cnidaria</taxon>
        <taxon>Anthozoa</taxon>
        <taxon>Octocorallia</taxon>
        <taxon>Malacalcyonacea</taxon>
        <taxon>Plexauridae</taxon>
        <taxon>Paramuricea</taxon>
    </lineage>
</organism>